<name>A0A0H3AJ13_VIBC3</name>
<dbReference type="GO" id="GO:0008270">
    <property type="term" value="F:zinc ion binding"/>
    <property type="evidence" value="ECO:0007669"/>
    <property type="project" value="UniProtKB-KW"/>
</dbReference>
<keyword evidence="1" id="KW-0479">Metal-binding</keyword>
<reference evidence="3 4" key="1">
    <citation type="submission" date="2007-03" db="EMBL/GenBank/DDBJ databases">
        <authorList>
            <person name="Heidelberg J."/>
        </authorList>
    </citation>
    <scope>NUCLEOTIDE SEQUENCE [LARGE SCALE GENOMIC DNA]</scope>
    <source>
        <strain evidence="4">ATCC 39541 / Classical Ogawa 395 / O395</strain>
    </source>
</reference>
<accession>A0A0H3AJ13</accession>
<dbReference type="OrthoDB" id="7187515at2"/>
<evidence type="ECO:0000259" key="2">
    <source>
        <dbReference type="PROSITE" id="PS50966"/>
    </source>
</evidence>
<dbReference type="KEGG" id="vco:VC0395_A0334"/>
<keyword evidence="1" id="KW-0863">Zinc-finger</keyword>
<gene>
    <name evidence="3" type="ordered locus">VC0395_A0334</name>
</gene>
<protein>
    <recommendedName>
        <fullName evidence="2">SWIM-type domain-containing protein</fullName>
    </recommendedName>
</protein>
<dbReference type="EMBL" id="CP000627">
    <property type="protein sequence ID" value="ABQ20503.1"/>
    <property type="molecule type" value="Genomic_DNA"/>
</dbReference>
<evidence type="ECO:0000313" key="4">
    <source>
        <dbReference type="Proteomes" id="UP000000249"/>
    </source>
</evidence>
<organism evidence="3 4">
    <name type="scientific">Vibrio cholerae serotype O1 (strain ATCC 39541 / Classical Ogawa 395 / O395)</name>
    <dbReference type="NCBI Taxonomy" id="345073"/>
    <lineage>
        <taxon>Bacteria</taxon>
        <taxon>Pseudomonadati</taxon>
        <taxon>Pseudomonadota</taxon>
        <taxon>Gammaproteobacteria</taxon>
        <taxon>Vibrionales</taxon>
        <taxon>Vibrionaceae</taxon>
        <taxon>Vibrio</taxon>
    </lineage>
</organism>
<dbReference type="eggNOG" id="COG4715">
    <property type="taxonomic scope" value="Bacteria"/>
</dbReference>
<dbReference type="Pfam" id="PF04434">
    <property type="entry name" value="SWIM"/>
    <property type="match status" value="1"/>
</dbReference>
<dbReference type="Proteomes" id="UP000000249">
    <property type="component" value="Chromosome 1"/>
</dbReference>
<evidence type="ECO:0000256" key="1">
    <source>
        <dbReference type="PROSITE-ProRule" id="PRU00325"/>
    </source>
</evidence>
<evidence type="ECO:0000313" key="3">
    <source>
        <dbReference type="EMBL" id="ABQ20503.1"/>
    </source>
</evidence>
<dbReference type="PROSITE" id="PS50966">
    <property type="entry name" value="ZF_SWIM"/>
    <property type="match status" value="1"/>
</dbReference>
<proteinExistence type="predicted"/>
<feature type="domain" description="SWIM-type" evidence="2">
    <location>
        <begin position="84"/>
        <end position="120"/>
    </location>
</feature>
<sequence>MNHRDSIGKVQFILSYLYSRKPNNFEMELPMPSHSSFLDISALFEQCEQSSLLKGAQLAKSGSVRKLTITGHTVNAEVKGSQLYRVQLTGGQASSSRCTCPAAGHQAVCKHAVAVALCLLDQQSQNEDGEREQIRRYLSTLSEEARLEMLLDYLERDKSVWQALLAKEQPKDQSLSYNELKKKITQALPRKQLWDWGDVSDYFAQAEEQLDWVFDVAMQLATDQQWKLIQHTVTRLNSVLEQIDDSNGERFGVEALINVQMPMILNRLEWSEEEKAQWMFERMTHHEFDVYPSIETDFAIVWRSNPTFLHLCRKAIENTPLNRENAWDLKTWAAPLLAMAADWHEVIAIKQKIAWRCDDFLDIVQLYLEHQEPHQAEFWLAKAKKHATPYEKQQCEQLQVNLYLCLGQMTQAWQLANRLFTENPSFDSYQKLSAFKTTHQIEDAEFLARIEQSLIACYQPADARGFISRNSSDVVEFYIEQQAWKKACDWVANRATESQVLLRLADHIIANQPQISLQYYLRVARASIEQTSNQGYQNAIHHLQRIERLLAKNPTVLADFYLEITALAEAYKRKRNMHNLLKKHYPKQV</sequence>
<dbReference type="InterPro" id="IPR007527">
    <property type="entry name" value="Znf_SWIM"/>
</dbReference>
<dbReference type="KEGG" id="vcr:VC395_0826"/>
<dbReference type="PATRIC" id="fig|345073.21.peg.797"/>
<keyword evidence="1" id="KW-0862">Zinc</keyword>
<dbReference type="AlphaFoldDB" id="A0A0H3AJ13"/>